<dbReference type="Gene3D" id="3.30.420.10">
    <property type="entry name" value="Ribonuclease H-like superfamily/Ribonuclease H"/>
    <property type="match status" value="1"/>
</dbReference>
<dbReference type="GO" id="GO:0003676">
    <property type="term" value="F:nucleic acid binding"/>
    <property type="evidence" value="ECO:0007669"/>
    <property type="project" value="InterPro"/>
</dbReference>
<evidence type="ECO:0000313" key="1">
    <source>
        <dbReference type="EMBL" id="KAH0819046.1"/>
    </source>
</evidence>
<reference evidence="1" key="1">
    <citation type="journal article" date="2020" name="J Insects Food Feed">
        <title>The yellow mealworm (Tenebrio molitor) genome: a resource for the emerging insects as food and feed industry.</title>
        <authorList>
            <person name="Eriksson T."/>
            <person name="Andere A."/>
            <person name="Kelstrup H."/>
            <person name="Emery V."/>
            <person name="Picard C."/>
        </authorList>
    </citation>
    <scope>NUCLEOTIDE SEQUENCE</scope>
    <source>
        <strain evidence="1">Stoneville</strain>
        <tissue evidence="1">Whole head</tissue>
    </source>
</reference>
<sequence>MSLTRADQLKFWLLHIDGRVRVWRRPGERHLDETLEEKVPFGGGSIMVWSEIIFNGRTELVVIREGSMTARRYIDEVLKPHVVPFAQNMGPEFILQQDNACPHVSRVVLEVTLLDFARNVFFCNQNAIFSLAVKITLIQLETTEITKMLHNVYKGSCIGKYPLRQPLTVDLNVQGLRHRSKTISVFSRLMNDICDLN</sequence>
<keyword evidence="2" id="KW-1185">Reference proteome</keyword>
<evidence type="ECO:0000313" key="2">
    <source>
        <dbReference type="Proteomes" id="UP000719412"/>
    </source>
</evidence>
<evidence type="ECO:0008006" key="3">
    <source>
        <dbReference type="Google" id="ProtNLM"/>
    </source>
</evidence>
<dbReference type="InterPro" id="IPR036397">
    <property type="entry name" value="RNaseH_sf"/>
</dbReference>
<name>A0A8J6HPD5_TENMO</name>
<dbReference type="Proteomes" id="UP000719412">
    <property type="component" value="Unassembled WGS sequence"/>
</dbReference>
<reference evidence="1" key="2">
    <citation type="submission" date="2021-08" db="EMBL/GenBank/DDBJ databases">
        <authorList>
            <person name="Eriksson T."/>
        </authorList>
    </citation>
    <scope>NUCLEOTIDE SEQUENCE</scope>
    <source>
        <strain evidence="1">Stoneville</strain>
        <tissue evidence="1">Whole head</tissue>
    </source>
</reference>
<dbReference type="EMBL" id="JABDTM020015790">
    <property type="protein sequence ID" value="KAH0819046.1"/>
    <property type="molecule type" value="Genomic_DNA"/>
</dbReference>
<organism evidence="1 2">
    <name type="scientific">Tenebrio molitor</name>
    <name type="common">Yellow mealworm beetle</name>
    <dbReference type="NCBI Taxonomy" id="7067"/>
    <lineage>
        <taxon>Eukaryota</taxon>
        <taxon>Metazoa</taxon>
        <taxon>Ecdysozoa</taxon>
        <taxon>Arthropoda</taxon>
        <taxon>Hexapoda</taxon>
        <taxon>Insecta</taxon>
        <taxon>Pterygota</taxon>
        <taxon>Neoptera</taxon>
        <taxon>Endopterygota</taxon>
        <taxon>Coleoptera</taxon>
        <taxon>Polyphaga</taxon>
        <taxon>Cucujiformia</taxon>
        <taxon>Tenebrionidae</taxon>
        <taxon>Tenebrio</taxon>
    </lineage>
</organism>
<comment type="caution">
    <text evidence="1">The sequence shown here is derived from an EMBL/GenBank/DDBJ whole genome shotgun (WGS) entry which is preliminary data.</text>
</comment>
<protein>
    <recommendedName>
        <fullName evidence="3">Transposase</fullName>
    </recommendedName>
</protein>
<gene>
    <name evidence="1" type="ORF">GEV33_003745</name>
</gene>
<proteinExistence type="predicted"/>
<dbReference type="AlphaFoldDB" id="A0A8J6HPD5"/>
<accession>A0A8J6HPD5</accession>